<proteinExistence type="predicted"/>
<accession>A0ABZ2LQH0</accession>
<reference evidence="1 2" key="1">
    <citation type="submission" date="2021-12" db="EMBL/GenBank/DDBJ databases">
        <title>Discovery of the Pendulisporaceae a myxobacterial family with distinct sporulation behavior and unique specialized metabolism.</title>
        <authorList>
            <person name="Garcia R."/>
            <person name="Popoff A."/>
            <person name="Bader C.D."/>
            <person name="Loehr J."/>
            <person name="Walesch S."/>
            <person name="Walt C."/>
            <person name="Boldt J."/>
            <person name="Bunk B."/>
            <person name="Haeckl F.J.F.P.J."/>
            <person name="Gunesch A.P."/>
            <person name="Birkelbach J."/>
            <person name="Nuebel U."/>
            <person name="Pietschmann T."/>
            <person name="Bach T."/>
            <person name="Mueller R."/>
        </authorList>
    </citation>
    <scope>NUCLEOTIDE SEQUENCE [LARGE SCALE GENOMIC DNA]</scope>
    <source>
        <strain evidence="1 2">MSr11954</strain>
    </source>
</reference>
<evidence type="ECO:0000313" key="2">
    <source>
        <dbReference type="Proteomes" id="UP001370348"/>
    </source>
</evidence>
<dbReference type="Proteomes" id="UP001370348">
    <property type="component" value="Chromosome"/>
</dbReference>
<name>A0ABZ2LQH0_9BACT</name>
<sequence>MRFEKHTNLAMLVALLLGIATMPSVEERAANACNEYILLFPAIDGDLGREERAVDDGHGISHSPRRAMAATAYPLENDPDAFVVLMEAVRGASREPGFDSAPMPSANVNQENFSRELGDVGLLLRVDCRAPMGAASTGLMAPTRVQNHGDSR</sequence>
<dbReference type="RefSeq" id="WP_394821466.1">
    <property type="nucleotide sequence ID" value="NZ_CP089984.1"/>
</dbReference>
<protein>
    <submittedName>
        <fullName evidence="1">Uncharacterized protein</fullName>
    </submittedName>
</protein>
<organism evidence="1 2">
    <name type="scientific">Pendulispora albinea</name>
    <dbReference type="NCBI Taxonomy" id="2741071"/>
    <lineage>
        <taxon>Bacteria</taxon>
        <taxon>Pseudomonadati</taxon>
        <taxon>Myxococcota</taxon>
        <taxon>Myxococcia</taxon>
        <taxon>Myxococcales</taxon>
        <taxon>Sorangiineae</taxon>
        <taxon>Pendulisporaceae</taxon>
        <taxon>Pendulispora</taxon>
    </lineage>
</organism>
<keyword evidence="2" id="KW-1185">Reference proteome</keyword>
<evidence type="ECO:0000313" key="1">
    <source>
        <dbReference type="EMBL" id="WXB11849.1"/>
    </source>
</evidence>
<gene>
    <name evidence="1" type="ORF">LZC94_28815</name>
</gene>
<dbReference type="EMBL" id="CP089984">
    <property type="protein sequence ID" value="WXB11849.1"/>
    <property type="molecule type" value="Genomic_DNA"/>
</dbReference>